<evidence type="ECO:0000313" key="1">
    <source>
        <dbReference type="EMBL" id="KAH8078732.1"/>
    </source>
</evidence>
<keyword evidence="2" id="KW-1185">Reference proteome</keyword>
<dbReference type="OrthoDB" id="2658103at2759"/>
<protein>
    <submittedName>
        <fullName evidence="1">Uncharacterized protein</fullName>
    </submittedName>
</protein>
<reference evidence="1" key="1">
    <citation type="journal article" date="2021" name="New Phytol.">
        <title>Evolutionary innovations through gain and loss of genes in the ectomycorrhizal Boletales.</title>
        <authorList>
            <person name="Wu G."/>
            <person name="Miyauchi S."/>
            <person name="Morin E."/>
            <person name="Kuo A."/>
            <person name="Drula E."/>
            <person name="Varga T."/>
            <person name="Kohler A."/>
            <person name="Feng B."/>
            <person name="Cao Y."/>
            <person name="Lipzen A."/>
            <person name="Daum C."/>
            <person name="Hundley H."/>
            <person name="Pangilinan J."/>
            <person name="Johnson J."/>
            <person name="Barry K."/>
            <person name="LaButti K."/>
            <person name="Ng V."/>
            <person name="Ahrendt S."/>
            <person name="Min B."/>
            <person name="Choi I.G."/>
            <person name="Park H."/>
            <person name="Plett J.M."/>
            <person name="Magnuson J."/>
            <person name="Spatafora J.W."/>
            <person name="Nagy L.G."/>
            <person name="Henrissat B."/>
            <person name="Grigoriev I.V."/>
            <person name="Yang Z.L."/>
            <person name="Xu J."/>
            <person name="Martin F.M."/>
        </authorList>
    </citation>
    <scope>NUCLEOTIDE SEQUENCE</scope>
    <source>
        <strain evidence="1">KKN 215</strain>
    </source>
</reference>
<dbReference type="EMBL" id="JAEVFJ010000058">
    <property type="protein sequence ID" value="KAH8078732.1"/>
    <property type="molecule type" value="Genomic_DNA"/>
</dbReference>
<gene>
    <name evidence="1" type="ORF">BXZ70DRAFT_911155</name>
</gene>
<accession>A0A8K0UFZ0</accession>
<dbReference type="AlphaFoldDB" id="A0A8K0UFZ0"/>
<proteinExistence type="predicted"/>
<name>A0A8K0UFZ0_9AGAR</name>
<organism evidence="1 2">
    <name type="scientific">Cristinia sonorae</name>
    <dbReference type="NCBI Taxonomy" id="1940300"/>
    <lineage>
        <taxon>Eukaryota</taxon>
        <taxon>Fungi</taxon>
        <taxon>Dikarya</taxon>
        <taxon>Basidiomycota</taxon>
        <taxon>Agaricomycotina</taxon>
        <taxon>Agaricomycetes</taxon>
        <taxon>Agaricomycetidae</taxon>
        <taxon>Agaricales</taxon>
        <taxon>Pleurotineae</taxon>
        <taxon>Stephanosporaceae</taxon>
        <taxon>Cristinia</taxon>
    </lineage>
</organism>
<comment type="caution">
    <text evidence="1">The sequence shown here is derived from an EMBL/GenBank/DDBJ whole genome shotgun (WGS) entry which is preliminary data.</text>
</comment>
<sequence length="400" mass="45353">MVCASSALRQRQAERQAAMLVASGRTGWNMGGPLLVNPQTLRLRRTMCTLRLRGGAGHDGQDLPVIRKMLVPPRPPARHRRIRVTGLARIYGRTIRNHMATNAWNHNRVLDGNMDRANYCIQYVSEHACTRIKKSLHDLSSRSSTSAAEHETAFDKSVKLMTSAPIRAESGIWVDRYGEPLLLYASKHKSEQYNKVYDDGIPREDVAEFQANMQQMFHEYPKPIKPGRDALRHPKDNEVAHMEYFLQSDKHSYFPRTEAKGICHDYEVWQELGHADKPLRASSDLRGMASSLPKKQRAEFLARGRLLYADGRITDLIECYVMLGFPKLYPKLKVSFERGHWVEEELGHTAAGGVFLGRVTLYKLQTQLHRDVGDVLCAIFCAGAFEGGEAIFPDLNLKLQ</sequence>
<dbReference type="Proteomes" id="UP000813824">
    <property type="component" value="Unassembled WGS sequence"/>
</dbReference>
<evidence type="ECO:0000313" key="2">
    <source>
        <dbReference type="Proteomes" id="UP000813824"/>
    </source>
</evidence>